<name>A0AA35ITP9_SACMI</name>
<evidence type="ECO:0000256" key="1">
    <source>
        <dbReference type="ARBA" id="ARBA00004141"/>
    </source>
</evidence>
<evidence type="ECO:0000313" key="10">
    <source>
        <dbReference type="Proteomes" id="UP001161438"/>
    </source>
</evidence>
<dbReference type="CDD" id="cd17502">
    <property type="entry name" value="MFS_Azr1_MDR_like"/>
    <property type="match status" value="1"/>
</dbReference>
<comment type="similarity">
    <text evidence="2">Belongs to the major facilitator superfamily.</text>
</comment>
<gene>
    <name evidence="9" type="primary">SMKI16G0450</name>
    <name evidence="9" type="ORF">SMKI_16G0450</name>
</gene>
<dbReference type="Pfam" id="PF07690">
    <property type="entry name" value="MFS_1"/>
    <property type="match status" value="1"/>
</dbReference>
<feature type="transmembrane region" description="Helical" evidence="7">
    <location>
        <begin position="68"/>
        <end position="94"/>
    </location>
</feature>
<feature type="transmembrane region" description="Helical" evidence="7">
    <location>
        <begin position="162"/>
        <end position="182"/>
    </location>
</feature>
<sequence>MHRTNNCSSKAYAMSNPSLHSKEAKQQHEQKRQFAVDQKFAHTSSEHDETSIPEDNVKKNVELSKGSILYVSLVAVALSLFLAALDVMIVSTIIEEVAKQLGSYSEIGWLFTGYSLPNALLVLIWGRIATPIGFKATMLFAIVIFEIGSLISALASSMNMLIGGRVIAGIGGCGIQSLSFVIGSTLVEESKRGMLIAILSSSFAIASVVGPFLGGVFTSSVTWRWCFYINLPIGGLAFFLFVLFYNPGLHTFRETMKNIPRIPSQFVKVVRKVAHHSLKVKNFNKSNSWKKLFIELVFMYDVIELVLCSAGFTSILLAFTFGGNRYAWNSTSIIILFIVGIILVISAIIYDFFVFPKFNLVKATPSYQPLMLWRNIKKPGVFTVNIALFLLCAGYISQFTYIVQYFQLIYNDSAWKAAVHLITCVISTVITAIVCGVITDKTRQIKPIIVISSILGVVGAGLLTLLNNNASSSAHIGLLILPGIAFGGLAQSSMLASQIQLDKESPTIKSDFVSITTFNTFCKALGQALGGVVSNTVFSAAVMTKVTRSNIKLPGGNTVNNLVVYRQTNFDGSHSELGHIVSESLTDVFYMALGFYTLSFIFAIFASNKKISAKPKQVKDDVESGEDLEGIMTH</sequence>
<protein>
    <submittedName>
        <fullName evidence="9">SMKI16G0450 protein</fullName>
    </submittedName>
</protein>
<dbReference type="Proteomes" id="UP001161438">
    <property type="component" value="Chromosome 16"/>
</dbReference>
<dbReference type="RefSeq" id="XP_056079851.1">
    <property type="nucleotide sequence ID" value="XM_056226099.1"/>
</dbReference>
<evidence type="ECO:0000313" key="9">
    <source>
        <dbReference type="EMBL" id="CAI4036733.1"/>
    </source>
</evidence>
<accession>A0AA35ITP9</accession>
<dbReference type="EMBL" id="OX365772">
    <property type="protein sequence ID" value="CAI4036733.1"/>
    <property type="molecule type" value="Genomic_DNA"/>
</dbReference>
<proteinExistence type="inferred from homology"/>
<keyword evidence="5 7" id="KW-0472">Membrane</keyword>
<feature type="transmembrane region" description="Helical" evidence="7">
    <location>
        <begin position="138"/>
        <end position="156"/>
    </location>
</feature>
<feature type="transmembrane region" description="Helical" evidence="7">
    <location>
        <begin position="194"/>
        <end position="213"/>
    </location>
</feature>
<evidence type="ECO:0000256" key="2">
    <source>
        <dbReference type="ARBA" id="ARBA00008335"/>
    </source>
</evidence>
<dbReference type="InterPro" id="IPR011701">
    <property type="entry name" value="MFS"/>
</dbReference>
<feature type="transmembrane region" description="Helical" evidence="7">
    <location>
        <begin position="472"/>
        <end position="490"/>
    </location>
</feature>
<feature type="transmembrane region" description="Helical" evidence="7">
    <location>
        <begin position="225"/>
        <end position="246"/>
    </location>
</feature>
<comment type="subcellular location">
    <subcellularLocation>
        <location evidence="1">Membrane</location>
        <topology evidence="1">Multi-pass membrane protein</topology>
    </subcellularLocation>
</comment>
<feature type="compositionally biased region" description="Polar residues" evidence="6">
    <location>
        <begin position="1"/>
        <end position="19"/>
    </location>
</feature>
<dbReference type="PROSITE" id="PS50850">
    <property type="entry name" value="MFS"/>
    <property type="match status" value="1"/>
</dbReference>
<feature type="transmembrane region" description="Helical" evidence="7">
    <location>
        <begin position="445"/>
        <end position="466"/>
    </location>
</feature>
<feature type="transmembrane region" description="Helical" evidence="7">
    <location>
        <begin position="376"/>
        <end position="397"/>
    </location>
</feature>
<dbReference type="InterPro" id="IPR036259">
    <property type="entry name" value="MFS_trans_sf"/>
</dbReference>
<organism evidence="9 10">
    <name type="scientific">Saccharomyces mikatae IFO 1815</name>
    <dbReference type="NCBI Taxonomy" id="226126"/>
    <lineage>
        <taxon>Eukaryota</taxon>
        <taxon>Fungi</taxon>
        <taxon>Dikarya</taxon>
        <taxon>Ascomycota</taxon>
        <taxon>Saccharomycotina</taxon>
        <taxon>Saccharomycetes</taxon>
        <taxon>Saccharomycetales</taxon>
        <taxon>Saccharomycetaceae</taxon>
        <taxon>Saccharomyces</taxon>
    </lineage>
</organism>
<dbReference type="PANTHER" id="PTHR23501:SF198">
    <property type="entry name" value="AZOLE RESISTANCE PROTEIN 1-RELATED"/>
    <property type="match status" value="1"/>
</dbReference>
<evidence type="ECO:0000259" key="8">
    <source>
        <dbReference type="PROSITE" id="PS50850"/>
    </source>
</evidence>
<dbReference type="Gene3D" id="1.20.1250.20">
    <property type="entry name" value="MFS general substrate transporter like domains"/>
    <property type="match status" value="2"/>
</dbReference>
<reference evidence="9" key="1">
    <citation type="submission" date="2022-10" db="EMBL/GenBank/DDBJ databases">
        <authorList>
            <person name="Byrne P K."/>
        </authorList>
    </citation>
    <scope>NUCLEOTIDE SEQUENCE</scope>
    <source>
        <strain evidence="9">IFO1815</strain>
    </source>
</reference>
<dbReference type="GeneID" id="80921658"/>
<dbReference type="SUPFAM" id="SSF103473">
    <property type="entry name" value="MFS general substrate transporter"/>
    <property type="match status" value="2"/>
</dbReference>
<dbReference type="AlphaFoldDB" id="A0AA35ITP9"/>
<dbReference type="InterPro" id="IPR020846">
    <property type="entry name" value="MFS_dom"/>
</dbReference>
<keyword evidence="4 7" id="KW-1133">Transmembrane helix</keyword>
<evidence type="ECO:0000256" key="6">
    <source>
        <dbReference type="SAM" id="MobiDB-lite"/>
    </source>
</evidence>
<feature type="transmembrane region" description="Helical" evidence="7">
    <location>
        <begin position="292"/>
        <end position="321"/>
    </location>
</feature>
<feature type="domain" description="Major facilitator superfamily (MFS) profile" evidence="8">
    <location>
        <begin position="72"/>
        <end position="611"/>
    </location>
</feature>
<keyword evidence="10" id="KW-1185">Reference proteome</keyword>
<keyword evidence="3 7" id="KW-0812">Transmembrane</keyword>
<dbReference type="FunFam" id="1.20.1250.20:FF:000373">
    <property type="entry name" value="Vacuolar basic amino acid transporter"/>
    <property type="match status" value="1"/>
</dbReference>
<evidence type="ECO:0000256" key="4">
    <source>
        <dbReference type="ARBA" id="ARBA00022989"/>
    </source>
</evidence>
<feature type="transmembrane region" description="Helical" evidence="7">
    <location>
        <begin position="588"/>
        <end position="606"/>
    </location>
</feature>
<feature type="region of interest" description="Disordered" evidence="6">
    <location>
        <begin position="1"/>
        <end position="28"/>
    </location>
</feature>
<feature type="transmembrane region" description="Helical" evidence="7">
    <location>
        <begin position="106"/>
        <end position="126"/>
    </location>
</feature>
<evidence type="ECO:0000256" key="7">
    <source>
        <dbReference type="SAM" id="Phobius"/>
    </source>
</evidence>
<feature type="transmembrane region" description="Helical" evidence="7">
    <location>
        <begin position="417"/>
        <end position="438"/>
    </location>
</feature>
<dbReference type="PANTHER" id="PTHR23501">
    <property type="entry name" value="MAJOR FACILITATOR SUPERFAMILY"/>
    <property type="match status" value="1"/>
</dbReference>
<dbReference type="GO" id="GO:0022857">
    <property type="term" value="F:transmembrane transporter activity"/>
    <property type="evidence" value="ECO:0007669"/>
    <property type="project" value="InterPro"/>
</dbReference>
<dbReference type="GO" id="GO:0005886">
    <property type="term" value="C:plasma membrane"/>
    <property type="evidence" value="ECO:0007669"/>
    <property type="project" value="TreeGrafter"/>
</dbReference>
<feature type="transmembrane region" description="Helical" evidence="7">
    <location>
        <begin position="333"/>
        <end position="355"/>
    </location>
</feature>
<evidence type="ECO:0000256" key="3">
    <source>
        <dbReference type="ARBA" id="ARBA00022692"/>
    </source>
</evidence>
<evidence type="ECO:0000256" key="5">
    <source>
        <dbReference type="ARBA" id="ARBA00023136"/>
    </source>
</evidence>